<comment type="caution">
    <text evidence="1">The sequence shown here is derived from an EMBL/GenBank/DDBJ whole genome shotgun (WGS) entry which is preliminary data.</text>
</comment>
<evidence type="ECO:0000313" key="1">
    <source>
        <dbReference type="EMBL" id="NKC29723.1"/>
    </source>
</evidence>
<keyword evidence="2" id="KW-1185">Reference proteome</keyword>
<reference evidence="1 2" key="1">
    <citation type="submission" date="2020-03" db="EMBL/GenBank/DDBJ databases">
        <title>Roseomonas selenitidurans sp. nov. isolated from urban soil.</title>
        <authorList>
            <person name="Liu H."/>
        </authorList>
    </citation>
    <scope>NUCLEOTIDE SEQUENCE [LARGE SCALE GENOMIC DNA]</scope>
    <source>
        <strain evidence="1 2">BU-1</strain>
    </source>
</reference>
<dbReference type="EMBL" id="JAAVNE010000002">
    <property type="protein sequence ID" value="NKC29723.1"/>
    <property type="molecule type" value="Genomic_DNA"/>
</dbReference>
<dbReference type="Proteomes" id="UP000787635">
    <property type="component" value="Unassembled WGS sequence"/>
</dbReference>
<gene>
    <name evidence="1" type="ORF">HEQ75_02530</name>
</gene>
<evidence type="ECO:0000313" key="2">
    <source>
        <dbReference type="Proteomes" id="UP000787635"/>
    </source>
</evidence>
<dbReference type="RefSeq" id="WP_168027338.1">
    <property type="nucleotide sequence ID" value="NZ_JAAVNE010000002.1"/>
</dbReference>
<organism evidence="1 2">
    <name type="scientific">Falsiroseomonas selenitidurans</name>
    <dbReference type="NCBI Taxonomy" id="2716335"/>
    <lineage>
        <taxon>Bacteria</taxon>
        <taxon>Pseudomonadati</taxon>
        <taxon>Pseudomonadota</taxon>
        <taxon>Alphaproteobacteria</taxon>
        <taxon>Acetobacterales</taxon>
        <taxon>Roseomonadaceae</taxon>
        <taxon>Falsiroseomonas</taxon>
    </lineage>
</organism>
<name>A0ABX1E1N7_9PROT</name>
<sequence length="264" mass="26819">MALPEILEADATGEVAATYGALRQALGIPLVNLIWRHFAALPGVLPWAWAALRPVAQAQALREGTARMEARIAALAGPGLAVLPVLVPAQMAVTELYNRGNGLNLQLLTALRQAVTGAPCGGGPALPQAAPLAMLPPVPPMPRLEVLEAATRAEVLALAALHGEGAAAAVPSLYRHLALWPAVLPPLYAALAPMAASGLIAAGRAALVAEASATAGLLLPALRPPGAFPAEQRAATLAALETFTGRIIAELGTVGLLLRARAAA</sequence>
<protein>
    <submittedName>
        <fullName evidence="1">Uncharacterized protein</fullName>
    </submittedName>
</protein>
<proteinExistence type="predicted"/>
<accession>A0ABX1E1N7</accession>